<sequence length="104" mass="12004">MKPNYKPPFSRFVKKAHKPLQLAIEDAVEAICEAPEIGELKVEDLAGVWIYKFKFNRQEYLVAYRPPGAEAGDQPLALLIIDFYQVGSHENFYDELKRYLRAEG</sequence>
<accession>A0A1H5ZF86</accession>
<evidence type="ECO:0000313" key="1">
    <source>
        <dbReference type="EMBL" id="APR03268.1"/>
    </source>
</evidence>
<dbReference type="STRING" id="96773.Tchl_0396"/>
<name>A0A1H5ZF86_9RHOO</name>
<dbReference type="KEGG" id="tcl:Tchl_0396"/>
<dbReference type="OrthoDB" id="5296677at2"/>
<dbReference type="RefSeq" id="WP_075146907.1">
    <property type="nucleotide sequence ID" value="NZ_CP018839.1"/>
</dbReference>
<dbReference type="EMBL" id="CP018839">
    <property type="protein sequence ID" value="APR03268.1"/>
    <property type="molecule type" value="Genomic_DNA"/>
</dbReference>
<dbReference type="Pfam" id="PF15781">
    <property type="entry name" value="ParE-like_toxin"/>
    <property type="match status" value="1"/>
</dbReference>
<dbReference type="AlphaFoldDB" id="A0A1H5ZF86"/>
<organism evidence="1 2">
    <name type="scientific">Thauera chlorobenzoica</name>
    <dbReference type="NCBI Taxonomy" id="96773"/>
    <lineage>
        <taxon>Bacteria</taxon>
        <taxon>Pseudomonadati</taxon>
        <taxon>Pseudomonadota</taxon>
        <taxon>Betaproteobacteria</taxon>
        <taxon>Rhodocyclales</taxon>
        <taxon>Zoogloeaceae</taxon>
        <taxon>Thauera</taxon>
    </lineage>
</organism>
<gene>
    <name evidence="1" type="ORF">Tchl_0396</name>
</gene>
<keyword evidence="2" id="KW-1185">Reference proteome</keyword>
<evidence type="ECO:0000313" key="2">
    <source>
        <dbReference type="Proteomes" id="UP000185739"/>
    </source>
</evidence>
<dbReference type="Proteomes" id="UP000185739">
    <property type="component" value="Chromosome"/>
</dbReference>
<reference evidence="1 2" key="1">
    <citation type="submission" date="2016-12" db="EMBL/GenBank/DDBJ databases">
        <title>Complete genome sequence of Thauera chlorobenzoica, a Betaproteobacterium degrading haloaromatics anaerobically to CO2 and halides.</title>
        <authorList>
            <person name="Goris T."/>
            <person name="Mergelsberg M."/>
            <person name="Boll M."/>
        </authorList>
    </citation>
    <scope>NUCLEOTIDE SEQUENCE [LARGE SCALE GENOMIC DNA]</scope>
    <source>
        <strain evidence="1 2">3CB1</strain>
    </source>
</reference>
<protein>
    <submittedName>
        <fullName evidence="1">RelE/StbE replicon stabilization toxin</fullName>
    </submittedName>
</protein>
<proteinExistence type="predicted"/>
<dbReference type="InterPro" id="IPR031552">
    <property type="entry name" value="ParE-like_toxin"/>
</dbReference>